<dbReference type="EMBL" id="CP060719">
    <property type="protein sequence ID" value="QNN69118.1"/>
    <property type="molecule type" value="Genomic_DNA"/>
</dbReference>
<keyword evidence="5 8" id="KW-1133">Transmembrane helix</keyword>
<feature type="transmembrane region" description="Helical" evidence="8">
    <location>
        <begin position="288"/>
        <end position="307"/>
    </location>
</feature>
<evidence type="ECO:0000256" key="5">
    <source>
        <dbReference type="ARBA" id="ARBA00022989"/>
    </source>
</evidence>
<keyword evidence="4 8" id="KW-0812">Transmembrane</keyword>
<feature type="transmembrane region" description="Helical" evidence="8">
    <location>
        <begin position="313"/>
        <end position="329"/>
    </location>
</feature>
<keyword evidence="2" id="KW-1003">Cell membrane</keyword>
<protein>
    <submittedName>
        <fullName evidence="9">DUF2029 domain-containing protein</fullName>
    </submittedName>
</protein>
<organism evidence="9 10">
    <name type="scientific">Thermomonas carbonis</name>
    <dbReference type="NCBI Taxonomy" id="1463158"/>
    <lineage>
        <taxon>Bacteria</taxon>
        <taxon>Pseudomonadati</taxon>
        <taxon>Pseudomonadota</taxon>
        <taxon>Gammaproteobacteria</taxon>
        <taxon>Lysobacterales</taxon>
        <taxon>Lysobacteraceae</taxon>
        <taxon>Thermomonas</taxon>
    </lineage>
</organism>
<comment type="similarity">
    <text evidence="7">Belongs to the glycosyltransferase 87 family.</text>
</comment>
<keyword evidence="6 8" id="KW-0472">Membrane</keyword>
<comment type="subcellular location">
    <subcellularLocation>
        <location evidence="1">Cell membrane</location>
        <topology evidence="1">Multi-pass membrane protein</topology>
    </subcellularLocation>
</comment>
<proteinExistence type="inferred from homology"/>
<evidence type="ECO:0000256" key="6">
    <source>
        <dbReference type="ARBA" id="ARBA00023136"/>
    </source>
</evidence>
<feature type="transmembrane region" description="Helical" evidence="8">
    <location>
        <begin position="263"/>
        <end position="281"/>
    </location>
</feature>
<dbReference type="Pfam" id="PF09594">
    <property type="entry name" value="GT87"/>
    <property type="match status" value="1"/>
</dbReference>
<dbReference type="KEGG" id="tcn:H9L16_10450"/>
<dbReference type="InterPro" id="IPR018584">
    <property type="entry name" value="GT87"/>
</dbReference>
<evidence type="ECO:0000256" key="7">
    <source>
        <dbReference type="ARBA" id="ARBA00024033"/>
    </source>
</evidence>
<gene>
    <name evidence="9" type="ORF">H9L16_10450</name>
</gene>
<evidence type="ECO:0000256" key="1">
    <source>
        <dbReference type="ARBA" id="ARBA00004651"/>
    </source>
</evidence>
<feature type="transmembrane region" description="Helical" evidence="8">
    <location>
        <begin position="336"/>
        <end position="354"/>
    </location>
</feature>
<name>A0A7G9SMP3_9GAMM</name>
<keyword evidence="3" id="KW-0808">Transferase</keyword>
<evidence type="ECO:0000313" key="10">
    <source>
        <dbReference type="Proteomes" id="UP000515804"/>
    </source>
</evidence>
<evidence type="ECO:0000256" key="2">
    <source>
        <dbReference type="ARBA" id="ARBA00022475"/>
    </source>
</evidence>
<dbReference type="RefSeq" id="WP_187551641.1">
    <property type="nucleotide sequence ID" value="NZ_BMZL01000002.1"/>
</dbReference>
<sequence>MTASPLPRIILWLAIVLALCASAYLVRGVHVAVSERGSYDLASRGVEYRLYASGIYPNQSIASDALPTEDLPNSVYPPYAFPMLAAVFAWESPVAAGWVFGILTLTALLAVAAHGYRDLRYLGWQSASLGAVSGLAIAQNSSAVAFGQFSIISMGFVAGQVFCLRRGQRMAAGACWAMAMFKPQIGLVFALLFVADRNWRGLAFGLAILGALSWLACWQTQASPFAVLDYWFQHADLRFITAGNSGGSSAGGILANLGSDPRVAVAISLVAALTFSAGTWLRGRNRGFSMLTLLALCAIVGRVFIPHRAYDNIMLYPALIALLALALERKDMASRLVAAVFGVTLWIPLTSLIRSAWLDAALLCFWLATAAFLILQSTPTHGSHHRS</sequence>
<evidence type="ECO:0000313" key="9">
    <source>
        <dbReference type="EMBL" id="QNN69118.1"/>
    </source>
</evidence>
<feature type="transmembrane region" description="Helical" evidence="8">
    <location>
        <begin position="95"/>
        <end position="114"/>
    </location>
</feature>
<accession>A0A7G9SMP3</accession>
<dbReference type="GO" id="GO:0005886">
    <property type="term" value="C:plasma membrane"/>
    <property type="evidence" value="ECO:0007669"/>
    <property type="project" value="UniProtKB-SubCell"/>
</dbReference>
<keyword evidence="10" id="KW-1185">Reference proteome</keyword>
<dbReference type="AlphaFoldDB" id="A0A7G9SMP3"/>
<evidence type="ECO:0000256" key="8">
    <source>
        <dbReference type="SAM" id="Phobius"/>
    </source>
</evidence>
<reference evidence="9 10" key="1">
    <citation type="submission" date="2020-08" db="EMBL/GenBank/DDBJ databases">
        <title>Genome sequence of Thermomonas carbonis KCTC 42013T.</title>
        <authorList>
            <person name="Hyun D.-W."/>
            <person name="Bae J.-W."/>
        </authorList>
    </citation>
    <scope>NUCLEOTIDE SEQUENCE [LARGE SCALE GENOMIC DNA]</scope>
    <source>
        <strain evidence="9 10">KCTC 42013</strain>
    </source>
</reference>
<evidence type="ECO:0000256" key="3">
    <source>
        <dbReference type="ARBA" id="ARBA00022679"/>
    </source>
</evidence>
<feature type="transmembrane region" description="Helical" evidence="8">
    <location>
        <begin position="176"/>
        <end position="195"/>
    </location>
</feature>
<feature type="transmembrane region" description="Helical" evidence="8">
    <location>
        <begin position="201"/>
        <end position="218"/>
    </location>
</feature>
<dbReference type="Proteomes" id="UP000515804">
    <property type="component" value="Chromosome"/>
</dbReference>
<dbReference type="GO" id="GO:0016758">
    <property type="term" value="F:hexosyltransferase activity"/>
    <property type="evidence" value="ECO:0007669"/>
    <property type="project" value="InterPro"/>
</dbReference>
<evidence type="ECO:0000256" key="4">
    <source>
        <dbReference type="ARBA" id="ARBA00022692"/>
    </source>
</evidence>